<proteinExistence type="predicted"/>
<dbReference type="PANTHER" id="PTHR47160:SF8">
    <property type="entry name" value="MULE TRANSPOSASE DOMAIN-CONTAINING PROTEIN"/>
    <property type="match status" value="1"/>
</dbReference>
<dbReference type="Pfam" id="PF04500">
    <property type="entry name" value="FLYWCH"/>
    <property type="match status" value="1"/>
</dbReference>
<feature type="compositionally biased region" description="Polar residues" evidence="5">
    <location>
        <begin position="463"/>
        <end position="484"/>
    </location>
</feature>
<evidence type="ECO:0000313" key="8">
    <source>
        <dbReference type="Proteomes" id="UP001219518"/>
    </source>
</evidence>
<keyword evidence="3" id="KW-0862">Zinc</keyword>
<keyword evidence="1" id="KW-0479">Metal-binding</keyword>
<dbReference type="PANTHER" id="PTHR47160">
    <property type="entry name" value="PUTATIVE-RELATED"/>
    <property type="match status" value="1"/>
</dbReference>
<evidence type="ECO:0000256" key="3">
    <source>
        <dbReference type="ARBA" id="ARBA00022833"/>
    </source>
</evidence>
<feature type="region of interest" description="Disordered" evidence="5">
    <location>
        <begin position="423"/>
        <end position="484"/>
    </location>
</feature>
<evidence type="ECO:0000313" key="7">
    <source>
        <dbReference type="EMBL" id="KAK3928715.1"/>
    </source>
</evidence>
<dbReference type="AlphaFoldDB" id="A0AAE1LR72"/>
<feature type="domain" description="FLYWCH-type" evidence="6">
    <location>
        <begin position="6"/>
        <end position="65"/>
    </location>
</feature>
<feature type="region of interest" description="Disordered" evidence="5">
    <location>
        <begin position="493"/>
        <end position="512"/>
    </location>
</feature>
<reference evidence="7" key="2">
    <citation type="journal article" date="2023" name="BMC Genomics">
        <title>Pest status, molecular evolution, and epigenetic factors derived from the genome assembly of Frankliniella fusca, a thysanopteran phytovirus vector.</title>
        <authorList>
            <person name="Catto M.A."/>
            <person name="Labadie P.E."/>
            <person name="Jacobson A.L."/>
            <person name="Kennedy G.G."/>
            <person name="Srinivasan R."/>
            <person name="Hunt B.G."/>
        </authorList>
    </citation>
    <scope>NUCLEOTIDE SEQUENCE</scope>
    <source>
        <strain evidence="7">PL_HMW_Pooled</strain>
    </source>
</reference>
<feature type="region of interest" description="Disordered" evidence="5">
    <location>
        <begin position="614"/>
        <end position="643"/>
    </location>
</feature>
<gene>
    <name evidence="7" type="ORF">KUF71_016939</name>
</gene>
<name>A0AAE1LR72_9NEOP</name>
<comment type="caution">
    <text evidence="7">The sequence shown here is derived from an EMBL/GenBank/DDBJ whole genome shotgun (WGS) entry which is preliminary data.</text>
</comment>
<dbReference type="EMBL" id="JAHWGI010001349">
    <property type="protein sequence ID" value="KAK3928715.1"/>
    <property type="molecule type" value="Genomic_DNA"/>
</dbReference>
<protein>
    <submittedName>
        <fullName evidence="7">FLYWCH-type zinc finger-containing protein 1</fullName>
    </submittedName>
</protein>
<organism evidence="7 8">
    <name type="scientific">Frankliniella fusca</name>
    <dbReference type="NCBI Taxonomy" id="407009"/>
    <lineage>
        <taxon>Eukaryota</taxon>
        <taxon>Metazoa</taxon>
        <taxon>Ecdysozoa</taxon>
        <taxon>Arthropoda</taxon>
        <taxon>Hexapoda</taxon>
        <taxon>Insecta</taxon>
        <taxon>Pterygota</taxon>
        <taxon>Neoptera</taxon>
        <taxon>Paraneoptera</taxon>
        <taxon>Thysanoptera</taxon>
        <taxon>Terebrantia</taxon>
        <taxon>Thripoidea</taxon>
        <taxon>Thripidae</taxon>
        <taxon>Frankliniella</taxon>
    </lineage>
</organism>
<dbReference type="Gene3D" id="2.20.25.240">
    <property type="match status" value="1"/>
</dbReference>
<feature type="compositionally biased region" description="Acidic residues" evidence="5">
    <location>
        <begin position="618"/>
        <end position="628"/>
    </location>
</feature>
<feature type="coiled-coil region" evidence="4">
    <location>
        <begin position="759"/>
        <end position="786"/>
    </location>
</feature>
<evidence type="ECO:0000259" key="6">
    <source>
        <dbReference type="Pfam" id="PF04500"/>
    </source>
</evidence>
<evidence type="ECO:0000256" key="4">
    <source>
        <dbReference type="SAM" id="Coils"/>
    </source>
</evidence>
<evidence type="ECO:0000256" key="5">
    <source>
        <dbReference type="SAM" id="MobiDB-lite"/>
    </source>
</evidence>
<evidence type="ECO:0000256" key="1">
    <source>
        <dbReference type="ARBA" id="ARBA00022723"/>
    </source>
</evidence>
<keyword evidence="2" id="KW-0863">Zinc-finger</keyword>
<reference evidence="7" key="1">
    <citation type="submission" date="2021-07" db="EMBL/GenBank/DDBJ databases">
        <authorList>
            <person name="Catto M.A."/>
            <person name="Jacobson A."/>
            <person name="Kennedy G."/>
            <person name="Labadie P."/>
            <person name="Hunt B.G."/>
            <person name="Srinivasan R."/>
        </authorList>
    </citation>
    <scope>NUCLEOTIDE SEQUENCE</scope>
    <source>
        <strain evidence="7">PL_HMW_Pooled</strain>
        <tissue evidence="7">Head</tissue>
    </source>
</reference>
<dbReference type="InterPro" id="IPR007588">
    <property type="entry name" value="Znf_FLYWCH"/>
</dbReference>
<dbReference type="Proteomes" id="UP001219518">
    <property type="component" value="Unassembled WGS sequence"/>
</dbReference>
<keyword evidence="8" id="KW-1185">Reference proteome</keyword>
<accession>A0AAE1LR72</accession>
<keyword evidence="4" id="KW-0175">Coiled coil</keyword>
<evidence type="ECO:0000256" key="2">
    <source>
        <dbReference type="ARBA" id="ARBA00022771"/>
    </source>
</evidence>
<feature type="region of interest" description="Disordered" evidence="5">
    <location>
        <begin position="529"/>
        <end position="562"/>
    </location>
</feature>
<sequence>MDPEILTSRKGGLKLLFDGHIYYRRDSKKGKTYWQCRRKQECKATAITQTIDRKLEVIKSKEHTHAPNQEELQAEKVLRHLKRIASDHPELPPAQILRTELPRVSLGVLSQLPERENLKKAMRKERTKDQPRNPMLLEELGELPDRYRVTLGGEDFVLFDSYDDREDDDDEETRRTRVIVFGTKRNLELLMKCIMWFLDGTFKTSPHIFTQIFTILGLMKRPVQSVGLQEAYNNPDYRTVKEGVHMMLSLAFVPLADLEEALEVVRREVPRAVEAITTYFDDTYVRGPRGRGARRARRPRYDPALWNAYEATLRDEHRTNNLSEGWHNRFQLVVAKNHPSLYSCLHELQKELADTETILHELRMGRKVKNLPRKMWRHLQRRIHNIVQTPKGLSQKIAQRGPLEPLPKEAVTTYVLSAIKKKEEKQAAASQSRKSKPKKRSGESKQGENEEILCKTVSRKNTDVGSSRSANMTMASEVGNGQSNRNQIMKDKENEQGEPAAASTSSNKAGSLIFRKDTDTADMEMAFEDGNEQSDSNQNKRDKENGQGEPAAASTSSKKADMCHSITENHSGLPSYSFSKAASDTAPQSQFNKKEIFSKDSNTGRKLSAYMELASEGDTSDQSDEDENNEHLAPANASKSSNKADMCHSMMQTHSGLIPNFSFGKASNDSLQSHFNKKGIFRNNPFSRCSADIAMASGSGQYSLHQYDKEDYLGASTSSKVHHNLPRFGPHWANSCLQLEYGQDSHEKSSSDSSHQENENQLLMENERLKGENERLKQQVDTLIRNSVSLTTSVEQINTTLSNMNKSEGGLQSLKFAVELEEKYVGIELGKDEARRTISRGALLKIEMKFLLFSQRAEQVFELVRGGLENYRLTDSKGYLRFVDTDIEAVKNIVSMMYFPDGFKVIRKAMKEFCQKQPFEVMRRKKKREQQQDEEGSKQAKKSKNDLTIFDYFIFYLNWLRPDLTPTLNKYLS</sequence>
<dbReference type="GO" id="GO:0008270">
    <property type="term" value="F:zinc ion binding"/>
    <property type="evidence" value="ECO:0007669"/>
    <property type="project" value="UniProtKB-KW"/>
</dbReference>